<proteinExistence type="predicted"/>
<accession>A0AAF0Q0T4</accession>
<protein>
    <recommendedName>
        <fullName evidence="1">Integrase zinc-binding domain-containing protein</fullName>
    </recommendedName>
</protein>
<gene>
    <name evidence="2" type="ORF">MTR67_006770</name>
</gene>
<dbReference type="Proteomes" id="UP001234989">
    <property type="component" value="Chromosome 2"/>
</dbReference>
<sequence length="147" mass="17278">MKFYKLEVPTHNDKPWPVDGNTDCRCSPLSVTPTSVRRMDRRSVQGSSIVARRSVDVKEAVLKISVEAFSHRGDGVLRYQGRLYDPIFDDLREQILSKAHSSRYSIHPRAKMNRDLWEVYWRNRMKKDIEEFVTKCPNCQQVKVEHQ</sequence>
<feature type="domain" description="Integrase zinc-binding" evidence="1">
    <location>
        <begin position="90"/>
        <end position="144"/>
    </location>
</feature>
<name>A0AAF0Q0T4_SOLVR</name>
<keyword evidence="3" id="KW-1185">Reference proteome</keyword>
<dbReference type="EMBL" id="CP133613">
    <property type="protein sequence ID" value="WMV13385.1"/>
    <property type="molecule type" value="Genomic_DNA"/>
</dbReference>
<dbReference type="InterPro" id="IPR041588">
    <property type="entry name" value="Integrase_H2C2"/>
</dbReference>
<evidence type="ECO:0000259" key="1">
    <source>
        <dbReference type="Pfam" id="PF17921"/>
    </source>
</evidence>
<evidence type="ECO:0000313" key="3">
    <source>
        <dbReference type="Proteomes" id="UP001234989"/>
    </source>
</evidence>
<dbReference type="Pfam" id="PF17921">
    <property type="entry name" value="Integrase_H2C2"/>
    <property type="match status" value="1"/>
</dbReference>
<organism evidence="2 3">
    <name type="scientific">Solanum verrucosum</name>
    <dbReference type="NCBI Taxonomy" id="315347"/>
    <lineage>
        <taxon>Eukaryota</taxon>
        <taxon>Viridiplantae</taxon>
        <taxon>Streptophyta</taxon>
        <taxon>Embryophyta</taxon>
        <taxon>Tracheophyta</taxon>
        <taxon>Spermatophyta</taxon>
        <taxon>Magnoliopsida</taxon>
        <taxon>eudicotyledons</taxon>
        <taxon>Gunneridae</taxon>
        <taxon>Pentapetalae</taxon>
        <taxon>asterids</taxon>
        <taxon>lamiids</taxon>
        <taxon>Solanales</taxon>
        <taxon>Solanaceae</taxon>
        <taxon>Solanoideae</taxon>
        <taxon>Solaneae</taxon>
        <taxon>Solanum</taxon>
    </lineage>
</organism>
<dbReference type="AlphaFoldDB" id="A0AAF0Q0T4"/>
<evidence type="ECO:0000313" key="2">
    <source>
        <dbReference type="EMBL" id="WMV13385.1"/>
    </source>
</evidence>
<reference evidence="2" key="1">
    <citation type="submission" date="2023-08" db="EMBL/GenBank/DDBJ databases">
        <title>A de novo genome assembly of Solanum verrucosum Schlechtendal, a Mexican diploid species geographically isolated from the other diploid A-genome species in potato relatives.</title>
        <authorList>
            <person name="Hosaka K."/>
        </authorList>
    </citation>
    <scope>NUCLEOTIDE SEQUENCE</scope>
    <source>
        <tissue evidence="2">Young leaves</tissue>
    </source>
</reference>
<dbReference type="Gene3D" id="1.10.340.70">
    <property type="match status" value="1"/>
</dbReference>